<dbReference type="SUPFAM" id="SSF55550">
    <property type="entry name" value="SH2 domain"/>
    <property type="match status" value="1"/>
</dbReference>
<protein>
    <submittedName>
        <fullName evidence="6">Cytokine-dependent hematopoietic cell linker</fullName>
    </submittedName>
</protein>
<dbReference type="CDD" id="cd09929">
    <property type="entry name" value="SH2_BLNK_SLP-76"/>
    <property type="match status" value="1"/>
</dbReference>
<feature type="domain" description="SH2" evidence="4">
    <location>
        <begin position="316"/>
        <end position="426"/>
    </location>
</feature>
<evidence type="ECO:0000256" key="1">
    <source>
        <dbReference type="ARBA" id="ARBA00022999"/>
    </source>
</evidence>
<name>A0A8B7SV92_HIPAR</name>
<dbReference type="OrthoDB" id="9945442at2759"/>
<dbReference type="GO" id="GO:0035556">
    <property type="term" value="P:intracellular signal transduction"/>
    <property type="evidence" value="ECO:0007669"/>
    <property type="project" value="TreeGrafter"/>
</dbReference>
<sequence>MNRQGNRRTTKEGFGDLQVQNVTLLKNKSWPRLNSATGRYQTISEPLLDFERNFAAVPDGAKDHGDDYYEDPELHVAEAWRSMKILPARPIKESEYADTRYFKTVVDTPFSSDAKAAIPTEGPPWNTRLEEVDKCISKDIRSQHAKGNTPAKGNKTPLPPPRPPGSVPKKYQPLPVPKKYQPLPAEPESSRTPSPQRHTFPEVQRGARQISLKNLSEVLGTEKVPHHPMKPKAPHLSKNQSAPEIPLAIASSSLMMSTHSMRNRDHKESTQTHPLQRSQFPASYSPQENSLHYKNTSWRKPFSVRSDEKDVQHNKWYIGEYSRQAVEEALMKENKDGTFLVRDSSTKSRAEPYVLVVFYGNKVYNVKIRFLERNQQFALGTGLRGDEKFDSVEDIIEHYKYFPIILIDGKDKTGVHKKQCYLTQPLALSRLFSP</sequence>
<dbReference type="FunFam" id="3.30.505.10:FF:000016">
    <property type="entry name" value="B-cell linker protein isoform 2"/>
    <property type="match status" value="1"/>
</dbReference>
<keyword evidence="5" id="KW-1185">Reference proteome</keyword>
<dbReference type="SMART" id="SM00252">
    <property type="entry name" value="SH2"/>
    <property type="match status" value="1"/>
</dbReference>
<feature type="compositionally biased region" description="Pro residues" evidence="3">
    <location>
        <begin position="157"/>
        <end position="166"/>
    </location>
</feature>
<dbReference type="Pfam" id="PF00017">
    <property type="entry name" value="SH2"/>
    <property type="match status" value="1"/>
</dbReference>
<evidence type="ECO:0000256" key="3">
    <source>
        <dbReference type="SAM" id="MobiDB-lite"/>
    </source>
</evidence>
<dbReference type="PROSITE" id="PS50001">
    <property type="entry name" value="SH2"/>
    <property type="match status" value="1"/>
</dbReference>
<dbReference type="PANTHER" id="PTHR14098">
    <property type="entry name" value="SH2 DOMAIN CONTAINING PROTEIN"/>
    <property type="match status" value="1"/>
</dbReference>
<dbReference type="Proteomes" id="UP000694851">
    <property type="component" value="Unplaced"/>
</dbReference>
<accession>A0A8B7SV92</accession>
<evidence type="ECO:0000259" key="4">
    <source>
        <dbReference type="PROSITE" id="PS50001"/>
    </source>
</evidence>
<evidence type="ECO:0000313" key="6">
    <source>
        <dbReference type="RefSeq" id="XP_019516689.1"/>
    </source>
</evidence>
<keyword evidence="1 2" id="KW-0727">SH2 domain</keyword>
<dbReference type="RefSeq" id="XP_019516689.1">
    <property type="nucleotide sequence ID" value="XM_019661144.1"/>
</dbReference>
<reference evidence="6" key="1">
    <citation type="submission" date="2025-08" db="UniProtKB">
        <authorList>
            <consortium name="RefSeq"/>
        </authorList>
    </citation>
    <scope>IDENTIFICATION</scope>
    <source>
        <tissue evidence="6">Muscle</tissue>
    </source>
</reference>
<dbReference type="CTD" id="116449"/>
<dbReference type="InterPro" id="IPR036860">
    <property type="entry name" value="SH2_dom_sf"/>
</dbReference>
<dbReference type="AlphaFoldDB" id="A0A8B7SV92"/>
<dbReference type="PRINTS" id="PR00401">
    <property type="entry name" value="SH2DOMAIN"/>
</dbReference>
<feature type="region of interest" description="Disordered" evidence="3">
    <location>
        <begin position="141"/>
        <end position="209"/>
    </location>
</feature>
<proteinExistence type="predicted"/>
<dbReference type="KEGG" id="hai:109392576"/>
<gene>
    <name evidence="6" type="primary">CLNK</name>
</gene>
<dbReference type="GO" id="GO:0007169">
    <property type="term" value="P:cell surface receptor protein tyrosine kinase signaling pathway"/>
    <property type="evidence" value="ECO:0007669"/>
    <property type="project" value="TreeGrafter"/>
</dbReference>
<dbReference type="PANTHER" id="PTHR14098:SF2">
    <property type="entry name" value="CYTOKINE-DEPENDENT HEMATOPOIETIC CELL LINKER"/>
    <property type="match status" value="1"/>
</dbReference>
<dbReference type="GeneID" id="109392576"/>
<dbReference type="InterPro" id="IPR051751">
    <property type="entry name" value="Immunoreceptor_sig_adapters"/>
</dbReference>
<organism evidence="5 6">
    <name type="scientific">Hipposideros armiger</name>
    <name type="common">Great Himalayan leaf-nosed bat</name>
    <dbReference type="NCBI Taxonomy" id="186990"/>
    <lineage>
        <taxon>Eukaryota</taxon>
        <taxon>Metazoa</taxon>
        <taxon>Chordata</taxon>
        <taxon>Craniata</taxon>
        <taxon>Vertebrata</taxon>
        <taxon>Euteleostomi</taxon>
        <taxon>Mammalia</taxon>
        <taxon>Eutheria</taxon>
        <taxon>Laurasiatheria</taxon>
        <taxon>Chiroptera</taxon>
        <taxon>Yinpterochiroptera</taxon>
        <taxon>Rhinolophoidea</taxon>
        <taxon>Hipposideridae</taxon>
        <taxon>Hipposideros</taxon>
    </lineage>
</organism>
<dbReference type="Gene3D" id="3.30.505.10">
    <property type="entry name" value="SH2 domain"/>
    <property type="match status" value="1"/>
</dbReference>
<evidence type="ECO:0000256" key="2">
    <source>
        <dbReference type="PROSITE-ProRule" id="PRU00191"/>
    </source>
</evidence>
<dbReference type="GO" id="GO:0005737">
    <property type="term" value="C:cytoplasm"/>
    <property type="evidence" value="ECO:0007669"/>
    <property type="project" value="UniProtKB-ARBA"/>
</dbReference>
<evidence type="ECO:0000313" key="5">
    <source>
        <dbReference type="Proteomes" id="UP000694851"/>
    </source>
</evidence>
<feature type="region of interest" description="Disordered" evidence="3">
    <location>
        <begin position="260"/>
        <end position="289"/>
    </location>
</feature>
<feature type="compositionally biased region" description="Polar residues" evidence="3">
    <location>
        <begin position="271"/>
        <end position="289"/>
    </location>
</feature>
<dbReference type="InterPro" id="IPR000980">
    <property type="entry name" value="SH2"/>
</dbReference>